<dbReference type="Pfam" id="PF09445">
    <property type="entry name" value="Methyltransf_15"/>
    <property type="match status" value="1"/>
</dbReference>
<proteinExistence type="inferred from homology"/>
<comment type="catalytic activity">
    <reaction evidence="6">
        <text>a 5'-end (N(7)-methyl 5'-triphosphoguanosine)-ribonucleoside in snRNA + S-adenosyl-L-methionine = a 5'-end (N(2),N(7)-dimethyl 5'-triphosphoguanosine)-ribonucleoside in snRNA + S-adenosyl-L-homocysteine + H(+)</text>
        <dbReference type="Rhea" id="RHEA:78471"/>
        <dbReference type="Rhea" id="RHEA-COMP:19085"/>
        <dbReference type="Rhea" id="RHEA-COMP:19087"/>
        <dbReference type="ChEBI" id="CHEBI:15378"/>
        <dbReference type="ChEBI" id="CHEBI:57856"/>
        <dbReference type="ChEBI" id="CHEBI:59789"/>
        <dbReference type="ChEBI" id="CHEBI:156461"/>
        <dbReference type="ChEBI" id="CHEBI:172880"/>
    </reaction>
    <physiologicalReaction direction="left-to-right" evidence="6">
        <dbReference type="Rhea" id="RHEA:78472"/>
    </physiologicalReaction>
</comment>
<evidence type="ECO:0000256" key="1">
    <source>
        <dbReference type="ARBA" id="ARBA00018517"/>
    </source>
</evidence>
<dbReference type="SUPFAM" id="SSF53335">
    <property type="entry name" value="S-adenosyl-L-methionine-dependent methyltransferases"/>
    <property type="match status" value="1"/>
</dbReference>
<accession>A0A1B7TH13</accession>
<comment type="caution">
    <text evidence="8">The sequence shown here is derived from an EMBL/GenBank/DDBJ whole genome shotgun (WGS) entry which is preliminary data.</text>
</comment>
<dbReference type="AlphaFoldDB" id="A0A1B7TH13"/>
<comment type="similarity">
    <text evidence="2">Belongs to the methyltransferase superfamily. Trimethylguanosine synthase family.</text>
</comment>
<dbReference type="Proteomes" id="UP000092321">
    <property type="component" value="Unassembled WGS sequence"/>
</dbReference>
<dbReference type="PANTHER" id="PTHR14741:SF32">
    <property type="entry name" value="TRIMETHYLGUANOSINE SYNTHASE"/>
    <property type="match status" value="1"/>
</dbReference>
<sequence length="134" mass="15206">MDITGGSGLDSISLSRYWPKVIAVDINMENLYSSFKNAQNYNVVDKISFIHNDFNDPVFFTLFKKIYKGKVDFIYSSPPWSGPSYGELKLYDVDEHLGMGGLTSLLRKTLQLTNNCCFFLPKNSSVNQIMTIAR</sequence>
<protein>
    <recommendedName>
        <fullName evidence="1">Trimethylguanosine synthase</fullName>
    </recommendedName>
    <alternativeName>
        <fullName evidence="7">Cap-specific guanine-N(2) methyltransferase</fullName>
    </alternativeName>
</protein>
<evidence type="ECO:0000256" key="4">
    <source>
        <dbReference type="ARBA" id="ARBA00048740"/>
    </source>
</evidence>
<comment type="catalytic activity">
    <reaction evidence="5">
        <text>a 5'-end (N(2),N(7)-dimethyl 5'-triphosphoguanosine)-ribonucleoside in snRNA + S-adenosyl-L-methionine = a 5'-end (N(2),N(2),N(7)-trimethyl 5'-triphosphoguanosine)-ribonucleoside in snRNA + S-adenosyl-L-homocysteine + H(+)</text>
        <dbReference type="Rhea" id="RHEA:78479"/>
        <dbReference type="Rhea" id="RHEA-COMP:19087"/>
        <dbReference type="Rhea" id="RHEA-COMP:19089"/>
        <dbReference type="ChEBI" id="CHEBI:15378"/>
        <dbReference type="ChEBI" id="CHEBI:57856"/>
        <dbReference type="ChEBI" id="CHEBI:59789"/>
        <dbReference type="ChEBI" id="CHEBI:167623"/>
        <dbReference type="ChEBI" id="CHEBI:172880"/>
    </reaction>
    <physiologicalReaction direction="left-to-right" evidence="5">
        <dbReference type="Rhea" id="RHEA:78480"/>
    </physiologicalReaction>
</comment>
<dbReference type="GO" id="GO:0005634">
    <property type="term" value="C:nucleus"/>
    <property type="evidence" value="ECO:0007669"/>
    <property type="project" value="TreeGrafter"/>
</dbReference>
<evidence type="ECO:0000313" key="8">
    <source>
        <dbReference type="EMBL" id="OBA28024.1"/>
    </source>
</evidence>
<comment type="catalytic activity">
    <reaction evidence="4">
        <text>a 5'-end (N(7)-methyl 5'-triphosphoguanosine)-ribonucleoside in snoRNA + S-adenosyl-L-methionine = a 5'-end (N(2),N(7)-dimethyl 5'-triphosphoguanosine)-ribonucleoside in snoRNA + S-adenosyl-L-homocysteine + H(+)</text>
        <dbReference type="Rhea" id="RHEA:78475"/>
        <dbReference type="Rhea" id="RHEA-COMP:19086"/>
        <dbReference type="Rhea" id="RHEA-COMP:19088"/>
        <dbReference type="ChEBI" id="CHEBI:15378"/>
        <dbReference type="ChEBI" id="CHEBI:57856"/>
        <dbReference type="ChEBI" id="CHEBI:59789"/>
        <dbReference type="ChEBI" id="CHEBI:156461"/>
        <dbReference type="ChEBI" id="CHEBI:172880"/>
    </reaction>
    <physiologicalReaction direction="left-to-right" evidence="4">
        <dbReference type="Rhea" id="RHEA:78476"/>
    </physiologicalReaction>
</comment>
<evidence type="ECO:0000256" key="2">
    <source>
        <dbReference type="ARBA" id="ARBA00025783"/>
    </source>
</evidence>
<evidence type="ECO:0000256" key="7">
    <source>
        <dbReference type="ARBA" id="ARBA00049790"/>
    </source>
</evidence>
<reference evidence="9" key="1">
    <citation type="journal article" date="2016" name="Proc. Natl. Acad. Sci. U.S.A.">
        <title>Comparative genomics of biotechnologically important yeasts.</title>
        <authorList>
            <person name="Riley R."/>
            <person name="Haridas S."/>
            <person name="Wolfe K.H."/>
            <person name="Lopes M.R."/>
            <person name="Hittinger C.T."/>
            <person name="Goeker M."/>
            <person name="Salamov A.A."/>
            <person name="Wisecaver J.H."/>
            <person name="Long T.M."/>
            <person name="Calvey C.H."/>
            <person name="Aerts A.L."/>
            <person name="Barry K.W."/>
            <person name="Choi C."/>
            <person name="Clum A."/>
            <person name="Coughlan A.Y."/>
            <person name="Deshpande S."/>
            <person name="Douglass A.P."/>
            <person name="Hanson S.J."/>
            <person name="Klenk H.-P."/>
            <person name="LaButti K.M."/>
            <person name="Lapidus A."/>
            <person name="Lindquist E.A."/>
            <person name="Lipzen A.M."/>
            <person name="Meier-Kolthoff J.P."/>
            <person name="Ohm R.A."/>
            <person name="Otillar R.P."/>
            <person name="Pangilinan J.L."/>
            <person name="Peng Y."/>
            <person name="Rokas A."/>
            <person name="Rosa C.A."/>
            <person name="Scheuner C."/>
            <person name="Sibirny A.A."/>
            <person name="Slot J.C."/>
            <person name="Stielow J.B."/>
            <person name="Sun H."/>
            <person name="Kurtzman C.P."/>
            <person name="Blackwell M."/>
            <person name="Grigoriev I.V."/>
            <person name="Jeffries T.W."/>
        </authorList>
    </citation>
    <scope>NUCLEOTIDE SEQUENCE [LARGE SCALE GENOMIC DNA]</scope>
    <source>
        <strain evidence="9">NRRL Y-1626</strain>
    </source>
</reference>
<dbReference type="GO" id="GO:0071164">
    <property type="term" value="F:RNA cap trimethylguanosine synthase activity"/>
    <property type="evidence" value="ECO:0007669"/>
    <property type="project" value="TreeGrafter"/>
</dbReference>
<dbReference type="Gene3D" id="3.40.50.150">
    <property type="entry name" value="Vaccinia Virus protein VP39"/>
    <property type="match status" value="1"/>
</dbReference>
<comment type="catalytic activity">
    <reaction evidence="3">
        <text>a 5'-end (N(2),N(7)-dimethyl 5'-triphosphoguanosine)-ribonucleoside in snoRNA + S-adenosyl-L-methionine = a 5'-end (N(2),N(2),N(7)-trimethyl 5'-triphosphoguanosine)-ribonucleoside in snoRNA + S-adenosyl-L-homocysteine + H(+)</text>
        <dbReference type="Rhea" id="RHEA:78507"/>
        <dbReference type="Rhea" id="RHEA-COMP:19088"/>
        <dbReference type="Rhea" id="RHEA-COMP:19090"/>
        <dbReference type="ChEBI" id="CHEBI:15378"/>
        <dbReference type="ChEBI" id="CHEBI:57856"/>
        <dbReference type="ChEBI" id="CHEBI:59789"/>
        <dbReference type="ChEBI" id="CHEBI:167623"/>
        <dbReference type="ChEBI" id="CHEBI:172880"/>
    </reaction>
    <physiologicalReaction direction="left-to-right" evidence="3">
        <dbReference type="Rhea" id="RHEA:78508"/>
    </physiologicalReaction>
</comment>
<evidence type="ECO:0000256" key="5">
    <source>
        <dbReference type="ARBA" id="ARBA00048763"/>
    </source>
</evidence>
<dbReference type="InterPro" id="IPR019012">
    <property type="entry name" value="RNA_cap_Gua-N2-MeTrfase"/>
</dbReference>
<dbReference type="PANTHER" id="PTHR14741">
    <property type="entry name" value="S-ADENOSYLMETHIONINE-DEPENDENT METHYLTRANSFERASE RELATED"/>
    <property type="match status" value="1"/>
</dbReference>
<dbReference type="OrthoDB" id="3972642at2759"/>
<dbReference type="EMBL" id="LXPE01000005">
    <property type="protein sequence ID" value="OBA28024.1"/>
    <property type="molecule type" value="Genomic_DNA"/>
</dbReference>
<keyword evidence="9" id="KW-1185">Reference proteome</keyword>
<gene>
    <name evidence="8" type="ORF">HANVADRAFT_12536</name>
</gene>
<name>A0A1B7TH13_9ASCO</name>
<evidence type="ECO:0000256" key="6">
    <source>
        <dbReference type="ARBA" id="ARBA00049075"/>
    </source>
</evidence>
<organism evidence="8 9">
    <name type="scientific">Hanseniaspora valbyensis NRRL Y-1626</name>
    <dbReference type="NCBI Taxonomy" id="766949"/>
    <lineage>
        <taxon>Eukaryota</taxon>
        <taxon>Fungi</taxon>
        <taxon>Dikarya</taxon>
        <taxon>Ascomycota</taxon>
        <taxon>Saccharomycotina</taxon>
        <taxon>Saccharomycetes</taxon>
        <taxon>Saccharomycodales</taxon>
        <taxon>Saccharomycodaceae</taxon>
        <taxon>Hanseniaspora</taxon>
    </lineage>
</organism>
<dbReference type="InterPro" id="IPR029063">
    <property type="entry name" value="SAM-dependent_MTases_sf"/>
</dbReference>
<feature type="non-terminal residue" evidence="8">
    <location>
        <position position="134"/>
    </location>
</feature>
<evidence type="ECO:0000256" key="3">
    <source>
        <dbReference type="ARBA" id="ARBA00047418"/>
    </source>
</evidence>
<evidence type="ECO:0000313" key="9">
    <source>
        <dbReference type="Proteomes" id="UP000092321"/>
    </source>
</evidence>